<organism evidence="2 3">
    <name type="scientific">Hydrogenovibrio marinus</name>
    <dbReference type="NCBI Taxonomy" id="28885"/>
    <lineage>
        <taxon>Bacteria</taxon>
        <taxon>Pseudomonadati</taxon>
        <taxon>Pseudomonadota</taxon>
        <taxon>Gammaproteobacteria</taxon>
        <taxon>Thiotrichales</taxon>
        <taxon>Piscirickettsiaceae</taxon>
        <taxon>Hydrogenovibrio</taxon>
    </lineage>
</organism>
<dbReference type="EMBL" id="JMIU01000002">
    <property type="protein sequence ID" value="KDN94724.1"/>
    <property type="molecule type" value="Genomic_DNA"/>
</dbReference>
<keyword evidence="1" id="KW-1133">Transmembrane helix</keyword>
<feature type="transmembrane region" description="Helical" evidence="1">
    <location>
        <begin position="23"/>
        <end position="42"/>
    </location>
</feature>
<keyword evidence="1" id="KW-0472">Membrane</keyword>
<gene>
    <name evidence="2" type="ORF">EI16_12575</name>
</gene>
<keyword evidence="1" id="KW-0812">Transmembrane</keyword>
<accession>A0A066ZR57</accession>
<evidence type="ECO:0000313" key="2">
    <source>
        <dbReference type="EMBL" id="KDN94724.1"/>
    </source>
</evidence>
<evidence type="ECO:0000313" key="3">
    <source>
        <dbReference type="Proteomes" id="UP000027341"/>
    </source>
</evidence>
<evidence type="ECO:0000256" key="1">
    <source>
        <dbReference type="SAM" id="Phobius"/>
    </source>
</evidence>
<proteinExistence type="predicted"/>
<reference evidence="2 3" key="1">
    <citation type="submission" date="2014-04" db="EMBL/GenBank/DDBJ databases">
        <title>Draft genome sequence of Hydrogenovibrio marinus MH-110, a model organism for aerobic H2 metabolism.</title>
        <authorList>
            <person name="Cha H.J."/>
            <person name="Jo B.H."/>
            <person name="Hwang B.H."/>
        </authorList>
    </citation>
    <scope>NUCLEOTIDE SEQUENCE [LARGE SCALE GENOMIC DNA]</scope>
    <source>
        <strain evidence="2 3">MH-110</strain>
    </source>
</reference>
<dbReference type="STRING" id="28885.EI16_12575"/>
<sequence length="135" mass="15129">MQETNAPQQHQEETKSSLIDPSLVFSVIALFLSLGVGAYLFLNPVPHKPTFAVFDPKTMLSEISLPKLKRTQNQEQAKQVVAESRKVLASWIDHDMVKHCPAPCVVFTKKNVLLGDVVDLNHDFKADMFKKGVLK</sequence>
<dbReference type="RefSeq" id="WP_029913417.1">
    <property type="nucleotide sequence ID" value="NZ_JMIU01000002.1"/>
</dbReference>
<comment type="caution">
    <text evidence="2">The sequence shown here is derived from an EMBL/GenBank/DDBJ whole genome shotgun (WGS) entry which is preliminary data.</text>
</comment>
<dbReference type="AlphaFoldDB" id="A0A066ZR57"/>
<keyword evidence="3" id="KW-1185">Reference proteome</keyword>
<protein>
    <submittedName>
        <fullName evidence="2">Uncharacterized protein</fullName>
    </submittedName>
</protein>
<dbReference type="Proteomes" id="UP000027341">
    <property type="component" value="Unassembled WGS sequence"/>
</dbReference>
<name>A0A066ZR57_HYDMR</name>